<feature type="transmembrane region" description="Helical" evidence="2">
    <location>
        <begin position="381"/>
        <end position="400"/>
    </location>
</feature>
<evidence type="ECO:0000313" key="3">
    <source>
        <dbReference type="EMBL" id="OYD14436.1"/>
    </source>
</evidence>
<evidence type="ECO:0000256" key="2">
    <source>
        <dbReference type="SAM" id="Phobius"/>
    </source>
</evidence>
<feature type="transmembrane region" description="Helical" evidence="2">
    <location>
        <begin position="239"/>
        <end position="259"/>
    </location>
</feature>
<keyword evidence="2" id="KW-0812">Transmembrane</keyword>
<reference evidence="3 4" key="1">
    <citation type="submission" date="2017-07" db="EMBL/GenBank/DDBJ databases">
        <title>Recovery of genomes from metagenomes via a dereplication, aggregation, and scoring strategy.</title>
        <authorList>
            <person name="Sieber C.M."/>
            <person name="Probst A.J."/>
            <person name="Sharrar A."/>
            <person name="Thomas B.C."/>
            <person name="Hess M."/>
            <person name="Tringe S.G."/>
            <person name="Banfield J.F."/>
        </authorList>
    </citation>
    <scope>NUCLEOTIDE SEQUENCE [LARGE SCALE GENOMIC DNA]</scope>
    <source>
        <strain evidence="3">JGI_Cruoil_03_51_56</strain>
    </source>
</reference>
<organism evidence="3 4">
    <name type="scientific">candidate division WOR-3 bacterium JGI_Cruoil_03_51_56</name>
    <dbReference type="NCBI Taxonomy" id="1973747"/>
    <lineage>
        <taxon>Bacteria</taxon>
        <taxon>Bacteria division WOR-3</taxon>
    </lineage>
</organism>
<feature type="transmembrane region" description="Helical" evidence="2">
    <location>
        <begin position="90"/>
        <end position="108"/>
    </location>
</feature>
<feature type="region of interest" description="Disordered" evidence="1">
    <location>
        <begin position="1"/>
        <end position="20"/>
    </location>
</feature>
<evidence type="ECO:0000313" key="4">
    <source>
        <dbReference type="Proteomes" id="UP000215559"/>
    </source>
</evidence>
<sequence>MSSNSTGTSGSGGEAASVSTGDSTKTMRCLFLFVLAFYAVLLAVVFAAGVLKRPFWTDEGHFYATVLSFAQHLNKPPLEFLGFLRTYPELSSPFPFLLLAAVGKLIGFEVWKFRLTMLLISFLTMLALVSFIRSEVDETRTSNGLPSLHPYIASLLVLVPLAQVIINPYFLGTSVFIYTDIPALFFLVVSIWSFGRNKYVLSGIAAGLGLWCRQYLIFVPIGFLIWLLLERPRQKYRAYLAPILAIAVLVPLLLLWRGVSPVRSGDFLKGLAPGFHPEILVFNLIALFVYSLPVSWLIFRRAFSRRNLLLGLCFLPLFIFFPPRPLPYPELLPHTMGFFDKAVTHFLGGWKDILYFFLYYASTVMALTFIRIGWKSSKGRLWALLFLAFLVANLYGYLIWEKYILLVLPVVSAMLATDPETLNTITALFIKKRVTHGSTKPSPPA</sequence>
<feature type="transmembrane region" description="Helical" evidence="2">
    <location>
        <begin position="115"/>
        <end position="132"/>
    </location>
</feature>
<protein>
    <submittedName>
        <fullName evidence="3">Uncharacterized protein</fullName>
    </submittedName>
</protein>
<feature type="transmembrane region" description="Helical" evidence="2">
    <location>
        <begin position="175"/>
        <end position="194"/>
    </location>
</feature>
<keyword evidence="2" id="KW-0472">Membrane</keyword>
<evidence type="ECO:0000256" key="1">
    <source>
        <dbReference type="SAM" id="MobiDB-lite"/>
    </source>
</evidence>
<feature type="transmembrane region" description="Helical" evidence="2">
    <location>
        <begin position="353"/>
        <end position="374"/>
    </location>
</feature>
<dbReference type="EMBL" id="NOZP01000159">
    <property type="protein sequence ID" value="OYD14436.1"/>
    <property type="molecule type" value="Genomic_DNA"/>
</dbReference>
<proteinExistence type="predicted"/>
<dbReference type="Proteomes" id="UP000215559">
    <property type="component" value="Unassembled WGS sequence"/>
</dbReference>
<feature type="transmembrane region" description="Helical" evidence="2">
    <location>
        <begin position="152"/>
        <end position="170"/>
    </location>
</feature>
<name>A0A235BQG3_UNCW3</name>
<feature type="transmembrane region" description="Helical" evidence="2">
    <location>
        <begin position="279"/>
        <end position="299"/>
    </location>
</feature>
<feature type="transmembrane region" description="Helical" evidence="2">
    <location>
        <begin position="308"/>
        <end position="326"/>
    </location>
</feature>
<accession>A0A235BQG3</accession>
<comment type="caution">
    <text evidence="3">The sequence shown here is derived from an EMBL/GenBank/DDBJ whole genome shotgun (WGS) entry which is preliminary data.</text>
</comment>
<dbReference type="AlphaFoldDB" id="A0A235BQG3"/>
<feature type="transmembrane region" description="Helical" evidence="2">
    <location>
        <begin position="29"/>
        <end position="51"/>
    </location>
</feature>
<gene>
    <name evidence="3" type="ORF">CH330_08715</name>
</gene>
<keyword evidence="2" id="KW-1133">Transmembrane helix</keyword>
<feature type="transmembrane region" description="Helical" evidence="2">
    <location>
        <begin position="200"/>
        <end position="227"/>
    </location>
</feature>